<dbReference type="Proteomes" id="UP000887023">
    <property type="component" value="Chromosome"/>
</dbReference>
<evidence type="ECO:0000313" key="3">
    <source>
        <dbReference type="Proteomes" id="UP000887023"/>
    </source>
</evidence>
<evidence type="ECO:0000256" key="1">
    <source>
        <dbReference type="SAM" id="Phobius"/>
    </source>
</evidence>
<dbReference type="InterPro" id="IPR046198">
    <property type="entry name" value="DUF6230"/>
</dbReference>
<dbReference type="Pfam" id="PF19741">
    <property type="entry name" value="DUF6230"/>
    <property type="match status" value="1"/>
</dbReference>
<keyword evidence="1" id="KW-0812">Transmembrane</keyword>
<feature type="transmembrane region" description="Helical" evidence="1">
    <location>
        <begin position="20"/>
        <end position="41"/>
    </location>
</feature>
<protein>
    <recommendedName>
        <fullName evidence="4">Cholesterol esterase</fullName>
    </recommendedName>
</protein>
<dbReference type="EMBL" id="CP079105">
    <property type="protein sequence ID" value="QXQ13099.1"/>
    <property type="molecule type" value="Genomic_DNA"/>
</dbReference>
<evidence type="ECO:0008006" key="4">
    <source>
        <dbReference type="Google" id="ProtNLM"/>
    </source>
</evidence>
<gene>
    <name evidence="2" type="ORF">KV203_14535</name>
</gene>
<evidence type="ECO:0000313" key="2">
    <source>
        <dbReference type="EMBL" id="QXQ13099.1"/>
    </source>
</evidence>
<keyword evidence="1" id="KW-0472">Membrane</keyword>
<dbReference type="RefSeq" id="WP_066471114.1">
    <property type="nucleotide sequence ID" value="NZ_CBCRUZ010000011.1"/>
</dbReference>
<keyword evidence="3" id="KW-1185">Reference proteome</keyword>
<proteinExistence type="predicted"/>
<sequence length="211" mass="21082">MRDEATSGTPYGTRWRRSAVVLLPAMLAAGFVGAGIVRGVLAANFTVGSQPLDLNVRSVNAQGLGIVMVTTDMRYPDGGTGVEPVVKAALGNAEIDGLCGIVQQSLFGQTVSLQIVAAAGGVGQGSGIEFLVTELSAGQTELTNATLGRSADEVSVAGQSLGGQPGGFGLDVSNGTAVLNDLKAKAVGASILGALKAPDFAASLHRGDVAC</sequence>
<organism evidence="2 3">
    <name type="scientific">Skermania pinensis</name>
    <dbReference type="NCBI Taxonomy" id="39122"/>
    <lineage>
        <taxon>Bacteria</taxon>
        <taxon>Bacillati</taxon>
        <taxon>Actinomycetota</taxon>
        <taxon>Actinomycetes</taxon>
        <taxon>Mycobacteriales</taxon>
        <taxon>Gordoniaceae</taxon>
        <taxon>Skermania</taxon>
    </lineage>
</organism>
<reference evidence="2" key="1">
    <citation type="submission" date="2021-07" db="EMBL/GenBank/DDBJ databases">
        <title>Candidatus Kaistella beijingensis sp. nov. isolated from a municipal wastewater treatment plant is involved in sludge foaming.</title>
        <authorList>
            <person name="Song Y."/>
            <person name="Liu S.-J."/>
        </authorList>
    </citation>
    <scope>NUCLEOTIDE SEQUENCE</scope>
    <source>
        <strain evidence="2">DSM 43998</strain>
    </source>
</reference>
<keyword evidence="1" id="KW-1133">Transmembrane helix</keyword>
<accession>A0ABX8S7V9</accession>
<name>A0ABX8S7V9_9ACTN</name>